<dbReference type="GO" id="GO:0005634">
    <property type="term" value="C:nucleus"/>
    <property type="evidence" value="ECO:0007669"/>
    <property type="project" value="TreeGrafter"/>
</dbReference>
<reference evidence="1 2" key="1">
    <citation type="submission" date="2016-07" db="EMBL/GenBank/DDBJ databases">
        <title>Pervasive Adenine N6-methylation of Active Genes in Fungi.</title>
        <authorList>
            <consortium name="DOE Joint Genome Institute"/>
            <person name="Mondo S.J."/>
            <person name="Dannebaum R.O."/>
            <person name="Kuo R.C."/>
            <person name="Labutti K."/>
            <person name="Haridas S."/>
            <person name="Kuo A."/>
            <person name="Salamov A."/>
            <person name="Ahrendt S.R."/>
            <person name="Lipzen A."/>
            <person name="Sullivan W."/>
            <person name="Andreopoulos W.B."/>
            <person name="Clum A."/>
            <person name="Lindquist E."/>
            <person name="Daum C."/>
            <person name="Ramamoorthy G.K."/>
            <person name="Gryganskyi A."/>
            <person name="Culley D."/>
            <person name="Magnuson J.K."/>
            <person name="James T.Y."/>
            <person name="O'Malley M.A."/>
            <person name="Stajich J.E."/>
            <person name="Spatafora J.W."/>
            <person name="Visel A."/>
            <person name="Grigoriev I.V."/>
        </authorList>
    </citation>
    <scope>NUCLEOTIDE SEQUENCE [LARGE SCALE GENOMIC DNA]</scope>
    <source>
        <strain evidence="1 2">JEL800</strain>
    </source>
</reference>
<proteinExistence type="predicted"/>
<dbReference type="STRING" id="329046.A0A1Y2CQV5"/>
<dbReference type="OrthoDB" id="66510at2759"/>
<dbReference type="AlphaFoldDB" id="A0A1Y2CQV5"/>
<evidence type="ECO:0000313" key="1">
    <source>
        <dbReference type="EMBL" id="ORY49353.1"/>
    </source>
</evidence>
<gene>
    <name evidence="1" type="ORF">BCR33DRAFT_713709</name>
</gene>
<dbReference type="GO" id="GO:0051865">
    <property type="term" value="P:protein autoubiquitination"/>
    <property type="evidence" value="ECO:0007669"/>
    <property type="project" value="TreeGrafter"/>
</dbReference>
<dbReference type="InterPro" id="IPR019193">
    <property type="entry name" value="UBQ-conj_enz_E2-bd_prot"/>
</dbReference>
<organism evidence="1 2">
    <name type="scientific">Rhizoclosmatium globosum</name>
    <dbReference type="NCBI Taxonomy" id="329046"/>
    <lineage>
        <taxon>Eukaryota</taxon>
        <taxon>Fungi</taxon>
        <taxon>Fungi incertae sedis</taxon>
        <taxon>Chytridiomycota</taxon>
        <taxon>Chytridiomycota incertae sedis</taxon>
        <taxon>Chytridiomycetes</taxon>
        <taxon>Chytridiales</taxon>
        <taxon>Chytriomycetaceae</taxon>
        <taxon>Rhizoclosmatium</taxon>
    </lineage>
</organism>
<comment type="caution">
    <text evidence="1">The sequence shown here is derived from an EMBL/GenBank/DDBJ whole genome shotgun (WGS) entry which is preliminary data.</text>
</comment>
<dbReference type="GO" id="GO:0031624">
    <property type="term" value="F:ubiquitin conjugating enzyme binding"/>
    <property type="evidence" value="ECO:0007669"/>
    <property type="project" value="TreeGrafter"/>
</dbReference>
<dbReference type="GO" id="GO:0000209">
    <property type="term" value="P:protein polyubiquitination"/>
    <property type="evidence" value="ECO:0007669"/>
    <property type="project" value="TreeGrafter"/>
</dbReference>
<name>A0A1Y2CQV5_9FUNG</name>
<dbReference type="GO" id="GO:0043161">
    <property type="term" value="P:proteasome-mediated ubiquitin-dependent protein catabolic process"/>
    <property type="evidence" value="ECO:0007669"/>
    <property type="project" value="TreeGrafter"/>
</dbReference>
<dbReference type="GO" id="GO:0006513">
    <property type="term" value="P:protein monoubiquitination"/>
    <property type="evidence" value="ECO:0007669"/>
    <property type="project" value="TreeGrafter"/>
</dbReference>
<dbReference type="Proteomes" id="UP000193642">
    <property type="component" value="Unassembled WGS sequence"/>
</dbReference>
<dbReference type="GO" id="GO:0005829">
    <property type="term" value="C:cytosol"/>
    <property type="evidence" value="ECO:0007669"/>
    <property type="project" value="TreeGrafter"/>
</dbReference>
<protein>
    <submittedName>
        <fullName evidence="1">Uncharacterized protein</fullName>
    </submittedName>
</protein>
<dbReference type="GO" id="GO:0000151">
    <property type="term" value="C:ubiquitin ligase complex"/>
    <property type="evidence" value="ECO:0007669"/>
    <property type="project" value="TreeGrafter"/>
</dbReference>
<accession>A0A1Y2CQV5</accession>
<dbReference type="GO" id="GO:0030332">
    <property type="term" value="F:cyclin binding"/>
    <property type="evidence" value="ECO:0007669"/>
    <property type="project" value="TreeGrafter"/>
</dbReference>
<dbReference type="Pfam" id="PF09814">
    <property type="entry name" value="HECT_2"/>
    <property type="match status" value="1"/>
</dbReference>
<sequence>MTLHPKQQRPSANALVLLQSGSSSLTIDPSRLTNAITLSRARQVEVSTSSTAMLHRVTVAGVVLSAPTVSVNSNVATIKAALVESNTESLPSMPSNADALRCVSELHCHKCRAAVSLASFEKVKDLPSEHWHELLDCWACHQEDYSHLQKGHYAGSVIPSRERQLLVAQNYLLVHESDLIMDQLMIEESSLVEELNALDLTDESLKESGRSR</sequence>
<dbReference type="PANTHER" id="PTHR31531">
    <property type="entry name" value="E3 UBIQUITIN-PROTEIN LIGASE E3D FAMILY MEMBER"/>
    <property type="match status" value="1"/>
</dbReference>
<keyword evidence="2" id="KW-1185">Reference proteome</keyword>
<evidence type="ECO:0000313" key="2">
    <source>
        <dbReference type="Proteomes" id="UP000193642"/>
    </source>
</evidence>
<dbReference type="EMBL" id="MCGO01000009">
    <property type="protein sequence ID" value="ORY49353.1"/>
    <property type="molecule type" value="Genomic_DNA"/>
</dbReference>
<dbReference type="GO" id="GO:0061630">
    <property type="term" value="F:ubiquitin protein ligase activity"/>
    <property type="evidence" value="ECO:0007669"/>
    <property type="project" value="TreeGrafter"/>
</dbReference>
<dbReference type="PANTHER" id="PTHR31531:SF2">
    <property type="entry name" value="E3 UBIQUITIN-PROTEIN LIGASE E3D"/>
    <property type="match status" value="1"/>
</dbReference>